<name>A0A3M4JTN7_9PSED</name>
<comment type="caution">
    <text evidence="2">The sequence shown here is derived from an EMBL/GenBank/DDBJ whole genome shotgun (WGS) entry which is preliminary data.</text>
</comment>
<evidence type="ECO:0000313" key="2">
    <source>
        <dbReference type="EMBL" id="RMQ20422.1"/>
    </source>
</evidence>
<dbReference type="Proteomes" id="UP000269044">
    <property type="component" value="Unassembled WGS sequence"/>
</dbReference>
<proteinExistence type="predicted"/>
<evidence type="ECO:0000313" key="1">
    <source>
        <dbReference type="EMBL" id="RMP12538.1"/>
    </source>
</evidence>
<sequence length="206" mass="24394">MPSPHYYNMMPPSSCPMQGMPVKRIERDFVTLFNCLWYRDFPVTEEHFMANPANWTIHIGLVVRQCATLLGARALFEQGGRTDAVIRFPEQTLSYVEWEWKRAHTDINEFEKLLKRADDAVFQTFIGYTRVNELQMALERIHGVWEHADKPLLVFLVTYEYHGRSRYFQELKTYEFARGRFKHVRSQPALPWLVNRKTYNNVGEDA</sequence>
<dbReference type="Proteomes" id="UP000267908">
    <property type="component" value="Unassembled WGS sequence"/>
</dbReference>
<dbReference type="AlphaFoldDB" id="A0A3M4JTN7"/>
<dbReference type="EMBL" id="RBRA01000248">
    <property type="protein sequence ID" value="RMQ20422.1"/>
    <property type="molecule type" value="Genomic_DNA"/>
</dbReference>
<evidence type="ECO:0000313" key="4">
    <source>
        <dbReference type="Proteomes" id="UP000269044"/>
    </source>
</evidence>
<evidence type="ECO:0000313" key="3">
    <source>
        <dbReference type="Proteomes" id="UP000267908"/>
    </source>
</evidence>
<organism evidence="2 4">
    <name type="scientific">Pseudomonas syringae pv. delphinii</name>
    <dbReference type="NCBI Taxonomy" id="192088"/>
    <lineage>
        <taxon>Bacteria</taxon>
        <taxon>Pseudomonadati</taxon>
        <taxon>Pseudomonadota</taxon>
        <taxon>Gammaproteobacteria</taxon>
        <taxon>Pseudomonadales</taxon>
        <taxon>Pseudomonadaceae</taxon>
        <taxon>Pseudomonas</taxon>
    </lineage>
</organism>
<accession>A0A3M4JTN7</accession>
<dbReference type="EMBL" id="RBQG01000177">
    <property type="protein sequence ID" value="RMP12538.1"/>
    <property type="molecule type" value="Genomic_DNA"/>
</dbReference>
<gene>
    <name evidence="2" type="ORF">ALQ08_01269</name>
    <name evidence="1" type="ORF">ALQ28_00455</name>
</gene>
<reference evidence="3 4" key="1">
    <citation type="submission" date="2018-08" db="EMBL/GenBank/DDBJ databases">
        <title>Recombination of ecologically and evolutionarily significant loci maintains genetic cohesion in the Pseudomonas syringae species complex.</title>
        <authorList>
            <person name="Dillon M."/>
            <person name="Thakur S."/>
            <person name="Almeida R.N.D."/>
            <person name="Weir B.S."/>
            <person name="Guttman D.S."/>
        </authorList>
    </citation>
    <scope>NUCLEOTIDE SEQUENCE [LARGE SCALE GENOMIC DNA]</scope>
    <source>
        <strain evidence="2 4">ICMP 13052</strain>
        <strain evidence="1 3">ICMP 4330</strain>
    </source>
</reference>
<protein>
    <submittedName>
        <fullName evidence="2">Uncharacterized protein</fullName>
    </submittedName>
</protein>